<dbReference type="HOGENOM" id="CLU_2094546_0_0_9"/>
<dbReference type="EMBL" id="AEEH01000028">
    <property type="protein sequence ID" value="EFM25673.1"/>
    <property type="molecule type" value="Genomic_DNA"/>
</dbReference>
<reference evidence="2 3" key="1">
    <citation type="submission" date="2010-07" db="EMBL/GenBank/DDBJ databases">
        <authorList>
            <person name="Muzny D."/>
            <person name="Qin X."/>
            <person name="Deng J."/>
            <person name="Jiang H."/>
            <person name="Liu Y."/>
            <person name="Qu J."/>
            <person name="Song X.-Z."/>
            <person name="Zhang L."/>
            <person name="Thornton R."/>
            <person name="Coyle M."/>
            <person name="Francisco L."/>
            <person name="Jackson L."/>
            <person name="Javaid M."/>
            <person name="Korchina V."/>
            <person name="Kovar C."/>
            <person name="Mata R."/>
            <person name="Mathew T."/>
            <person name="Ngo R."/>
            <person name="Nguyen L."/>
            <person name="Nguyen N."/>
            <person name="Okwuonu G."/>
            <person name="Ongeri F."/>
            <person name="Pham C."/>
            <person name="Simmons D."/>
            <person name="Wilczek-Boney K."/>
            <person name="Hale W."/>
            <person name="Jakkamsetti A."/>
            <person name="Pham P."/>
            <person name="Ruth R."/>
            <person name="San Lucas F."/>
            <person name="Warren J."/>
            <person name="Zhang J."/>
            <person name="Zhao Z."/>
            <person name="Zhou C."/>
            <person name="Zhu D."/>
            <person name="Lee S."/>
            <person name="Bess C."/>
            <person name="Blankenburg K."/>
            <person name="Forbes L."/>
            <person name="Fu Q."/>
            <person name="Gubbala S."/>
            <person name="Hirani K."/>
            <person name="Jayaseelan J.C."/>
            <person name="Lara F."/>
            <person name="Munidasa M."/>
            <person name="Palculict T."/>
            <person name="Patil S."/>
            <person name="Pu L.-L."/>
            <person name="Saada N."/>
            <person name="Tang L."/>
            <person name="Weissenberger G."/>
            <person name="Zhu Y."/>
            <person name="Hemphill L."/>
            <person name="Shang Y."/>
            <person name="Youmans B."/>
            <person name="Ayvaz T."/>
            <person name="Ross M."/>
            <person name="Santibanez J."/>
            <person name="Aqrawi P."/>
            <person name="Gross S."/>
            <person name="Joshi V."/>
            <person name="Fowler G."/>
            <person name="Nazareth L."/>
            <person name="Reid J."/>
            <person name="Worley K."/>
            <person name="Petrosino J."/>
            <person name="Highlander S."/>
            <person name="Gibbs R."/>
        </authorList>
    </citation>
    <scope>NUCLEOTIDE SEQUENCE [LARGE SCALE GENOMIC DNA]</scope>
    <source>
        <strain evidence="2 3">ATCC BAA-1640</strain>
    </source>
</reference>
<keyword evidence="3" id="KW-1185">Reference proteome</keyword>
<gene>
    <name evidence="2" type="ORF">HMPREF9225_0735</name>
</gene>
<protein>
    <submittedName>
        <fullName evidence="2">Uncharacterized protein</fullName>
    </submittedName>
</protein>
<evidence type="ECO:0000256" key="1">
    <source>
        <dbReference type="SAM" id="Phobius"/>
    </source>
</evidence>
<dbReference type="AlphaFoldDB" id="E0NKP6"/>
<name>E0NKP6_9FIRM</name>
<sequence>MVISFFIDGENKISSVLKKEDRSYIEEYINYSNFVKVSNKDYSKYVIYFDNNYYKLNSKEDFVLLSINYSDYKSIKSERKNRDFIGLLMILTLFLAVPNPLTFLISILIFIFFNLI</sequence>
<comment type="caution">
    <text evidence="2">The sequence shown here is derived from an EMBL/GenBank/DDBJ whole genome shotgun (WGS) entry which is preliminary data.</text>
</comment>
<dbReference type="RefSeq" id="WP_008901550.1">
    <property type="nucleotide sequence ID" value="NZ_GL397071.1"/>
</dbReference>
<organism evidence="2 3">
    <name type="scientific">Peptoniphilus duerdenii ATCC BAA-1640</name>
    <dbReference type="NCBI Taxonomy" id="862517"/>
    <lineage>
        <taxon>Bacteria</taxon>
        <taxon>Bacillati</taxon>
        <taxon>Bacillota</taxon>
        <taxon>Tissierellia</taxon>
        <taxon>Tissierellales</taxon>
        <taxon>Peptoniphilaceae</taxon>
        <taxon>Peptoniphilus</taxon>
    </lineage>
</organism>
<keyword evidence="1" id="KW-0812">Transmembrane</keyword>
<feature type="transmembrane region" description="Helical" evidence="1">
    <location>
        <begin position="84"/>
        <end position="113"/>
    </location>
</feature>
<accession>E0NKP6</accession>
<evidence type="ECO:0000313" key="3">
    <source>
        <dbReference type="Proteomes" id="UP000003280"/>
    </source>
</evidence>
<proteinExistence type="predicted"/>
<keyword evidence="1" id="KW-0472">Membrane</keyword>
<keyword evidence="1" id="KW-1133">Transmembrane helix</keyword>
<dbReference type="Proteomes" id="UP000003280">
    <property type="component" value="Unassembled WGS sequence"/>
</dbReference>
<evidence type="ECO:0000313" key="2">
    <source>
        <dbReference type="EMBL" id="EFM25673.1"/>
    </source>
</evidence>